<gene>
    <name evidence="5" type="ORF">ZIOFF_048649</name>
</gene>
<dbReference type="PANTHER" id="PTHR11088:SF86">
    <property type="entry name" value="ADENYLATE ISOPENTENYLTRANSFERASE 4-RELATED"/>
    <property type="match status" value="1"/>
</dbReference>
<dbReference type="AlphaFoldDB" id="A0A8J5FZM5"/>
<comment type="caution">
    <text evidence="5">The sequence shown here is derived from an EMBL/GenBank/DDBJ whole genome shotgun (WGS) entry which is preliminary data.</text>
</comment>
<dbReference type="HAMAP" id="MF_00185">
    <property type="entry name" value="IPP_trans"/>
    <property type="match status" value="1"/>
</dbReference>
<organism evidence="5 6">
    <name type="scientific">Zingiber officinale</name>
    <name type="common">Ginger</name>
    <name type="synonym">Amomum zingiber</name>
    <dbReference type="NCBI Taxonomy" id="94328"/>
    <lineage>
        <taxon>Eukaryota</taxon>
        <taxon>Viridiplantae</taxon>
        <taxon>Streptophyta</taxon>
        <taxon>Embryophyta</taxon>
        <taxon>Tracheophyta</taxon>
        <taxon>Spermatophyta</taxon>
        <taxon>Magnoliopsida</taxon>
        <taxon>Liliopsida</taxon>
        <taxon>Zingiberales</taxon>
        <taxon>Zingiberaceae</taxon>
        <taxon>Zingiber</taxon>
    </lineage>
</organism>
<dbReference type="Pfam" id="PF01715">
    <property type="entry name" value="IPPT"/>
    <property type="match status" value="1"/>
</dbReference>
<keyword evidence="6" id="KW-1185">Reference proteome</keyword>
<reference evidence="5 6" key="1">
    <citation type="submission" date="2020-08" db="EMBL/GenBank/DDBJ databases">
        <title>Plant Genome Project.</title>
        <authorList>
            <person name="Zhang R.-G."/>
        </authorList>
    </citation>
    <scope>NUCLEOTIDE SEQUENCE [LARGE SCALE GENOMIC DNA]</scope>
    <source>
        <tissue evidence="5">Rhizome</tissue>
    </source>
</reference>
<dbReference type="OrthoDB" id="775260at2759"/>
<dbReference type="InterPro" id="IPR018022">
    <property type="entry name" value="IPT"/>
</dbReference>
<dbReference type="GO" id="GO:0052381">
    <property type="term" value="F:tRNA dimethylallyltransferase activity"/>
    <property type="evidence" value="ECO:0007669"/>
    <property type="project" value="InterPro"/>
</dbReference>
<dbReference type="InterPro" id="IPR039657">
    <property type="entry name" value="Dimethylallyltransferase"/>
</dbReference>
<evidence type="ECO:0000256" key="2">
    <source>
        <dbReference type="ARBA" id="ARBA00022712"/>
    </source>
</evidence>
<keyword evidence="4" id="KW-0067">ATP-binding</keyword>
<accession>A0A8J5FZM5</accession>
<dbReference type="PANTHER" id="PTHR11088">
    <property type="entry name" value="TRNA DIMETHYLALLYLTRANSFERASE"/>
    <property type="match status" value="1"/>
</dbReference>
<evidence type="ECO:0000313" key="6">
    <source>
        <dbReference type="Proteomes" id="UP000734854"/>
    </source>
</evidence>
<dbReference type="EMBL" id="JACMSC010000013">
    <property type="protein sequence ID" value="KAG6493656.1"/>
    <property type="molecule type" value="Genomic_DNA"/>
</dbReference>
<keyword evidence="1" id="KW-0808">Transferase</keyword>
<sequence>MSSHGDEDETHGEEKEKIVVIMGATGTGKSNLSIELSAAFSGEVINSDKIQVYRGLDIVTNKISREESRGVPHHLFDAFDPAAGEMSASDFQALASQTISDIAARGSIPIVVGGSNSFVFALLTGLCDPEHYASLEHRLDELRYDGCFIWMHVDAEVLTESLDRRIDGMVERGMVEELDRYFATEEGSKNQHPGLGKAIGVSEFRAYFTGEDGRTEEAFEAALAAMKANTRELMEKQVKKIEQLASLGWPLLRMDATAAVAAKLAGVPDAAVAEALKSDVVEPSKAAVARFLQGLNAHSSSD</sequence>
<dbReference type="GO" id="GO:0005524">
    <property type="term" value="F:ATP binding"/>
    <property type="evidence" value="ECO:0007669"/>
    <property type="project" value="UniProtKB-KW"/>
</dbReference>
<evidence type="ECO:0000256" key="4">
    <source>
        <dbReference type="ARBA" id="ARBA00022840"/>
    </source>
</evidence>
<dbReference type="GO" id="GO:0009691">
    <property type="term" value="P:cytokinin biosynthetic process"/>
    <property type="evidence" value="ECO:0007669"/>
    <property type="project" value="UniProtKB-KW"/>
</dbReference>
<evidence type="ECO:0000313" key="5">
    <source>
        <dbReference type="EMBL" id="KAG6493656.1"/>
    </source>
</evidence>
<dbReference type="GO" id="GO:0006400">
    <property type="term" value="P:tRNA modification"/>
    <property type="evidence" value="ECO:0007669"/>
    <property type="project" value="TreeGrafter"/>
</dbReference>
<evidence type="ECO:0000256" key="1">
    <source>
        <dbReference type="ARBA" id="ARBA00022679"/>
    </source>
</evidence>
<name>A0A8J5FZM5_ZINOF</name>
<evidence type="ECO:0000256" key="3">
    <source>
        <dbReference type="ARBA" id="ARBA00022741"/>
    </source>
</evidence>
<protein>
    <submittedName>
        <fullName evidence="5">Uncharacterized protein</fullName>
    </submittedName>
</protein>
<keyword evidence="2" id="KW-0203">Cytokinin biosynthesis</keyword>
<keyword evidence="3" id="KW-0547">Nucleotide-binding</keyword>
<dbReference type="GO" id="GO:0005739">
    <property type="term" value="C:mitochondrion"/>
    <property type="evidence" value="ECO:0007669"/>
    <property type="project" value="TreeGrafter"/>
</dbReference>
<proteinExistence type="inferred from homology"/>
<dbReference type="Proteomes" id="UP000734854">
    <property type="component" value="Unassembled WGS sequence"/>
</dbReference>